<organism evidence="1 2">
    <name type="scientific">Candidatus Methanogaster sp</name>
    <dbReference type="NCBI Taxonomy" id="3386292"/>
    <lineage>
        <taxon>Archaea</taxon>
        <taxon>Methanobacteriati</taxon>
        <taxon>Methanobacteriota</taxon>
        <taxon>Stenosarchaea group</taxon>
        <taxon>Methanomicrobia</taxon>
        <taxon>Methanosarcinales</taxon>
        <taxon>ANME-2 cluster</taxon>
        <taxon>Candidatus Methanogasteraceae</taxon>
        <taxon>Candidatus Methanogaster</taxon>
    </lineage>
</organism>
<protein>
    <submittedName>
        <fullName evidence="1">Uncharacterized protein</fullName>
    </submittedName>
</protein>
<dbReference type="EMBL" id="PQXF01000067">
    <property type="protein sequence ID" value="PXF57221.1"/>
    <property type="molecule type" value="Genomic_DNA"/>
</dbReference>
<name>A0AC61KYN1_9EURY</name>
<reference evidence="1" key="1">
    <citation type="submission" date="2018-01" db="EMBL/GenBank/DDBJ databases">
        <authorList>
            <person name="Krukenberg V."/>
        </authorList>
    </citation>
    <scope>NUCLEOTIDE SEQUENCE</scope>
    <source>
        <strain evidence="1">E20ANME2</strain>
    </source>
</reference>
<dbReference type="Proteomes" id="UP000248329">
    <property type="component" value="Unassembled WGS sequence"/>
</dbReference>
<sequence>MFTVDDIENKPELRSRKRYFFMIYCIVALFVWPIGAVWMILNGYMEYVTSYALVAVPLALIAMLMMLSLAISPLKYSIFGPYERTPFPNEVPLLERSTGGRIALAQISGPLVKYAVYPSGLGISILGTGKTFIPTHAITVIKPHFLNSYKLEHNSPELRNPVIFNNRELYEALRKLCGMHETIRS</sequence>
<accession>A0AC61KYN1</accession>
<gene>
    <name evidence="1" type="ORF">C4B59_15690</name>
</gene>
<comment type="caution">
    <text evidence="1">The sequence shown here is derived from an EMBL/GenBank/DDBJ whole genome shotgun (WGS) entry which is preliminary data.</text>
</comment>
<evidence type="ECO:0000313" key="2">
    <source>
        <dbReference type="Proteomes" id="UP000248329"/>
    </source>
</evidence>
<evidence type="ECO:0000313" key="1">
    <source>
        <dbReference type="EMBL" id="PXF57221.1"/>
    </source>
</evidence>
<proteinExistence type="predicted"/>